<dbReference type="SMART" id="SM00895">
    <property type="entry name" value="FCD"/>
    <property type="match status" value="1"/>
</dbReference>
<feature type="region of interest" description="Disordered" evidence="4">
    <location>
        <begin position="209"/>
        <end position="229"/>
    </location>
</feature>
<dbReference type="EMBL" id="BAAANC010000002">
    <property type="protein sequence ID" value="GAA1530813.1"/>
    <property type="molecule type" value="Genomic_DNA"/>
</dbReference>
<dbReference type="CDD" id="cd07377">
    <property type="entry name" value="WHTH_GntR"/>
    <property type="match status" value="1"/>
</dbReference>
<evidence type="ECO:0000256" key="4">
    <source>
        <dbReference type="SAM" id="MobiDB-lite"/>
    </source>
</evidence>
<name>A0ABP4LUC4_9ACTN</name>
<dbReference type="Pfam" id="PF07729">
    <property type="entry name" value="FCD"/>
    <property type="match status" value="1"/>
</dbReference>
<evidence type="ECO:0000259" key="5">
    <source>
        <dbReference type="PROSITE" id="PS50949"/>
    </source>
</evidence>
<keyword evidence="7" id="KW-1185">Reference proteome</keyword>
<evidence type="ECO:0000256" key="1">
    <source>
        <dbReference type="ARBA" id="ARBA00023015"/>
    </source>
</evidence>
<dbReference type="Gene3D" id="1.10.10.10">
    <property type="entry name" value="Winged helix-like DNA-binding domain superfamily/Winged helix DNA-binding domain"/>
    <property type="match status" value="1"/>
</dbReference>
<dbReference type="RefSeq" id="WP_344175323.1">
    <property type="nucleotide sequence ID" value="NZ_BAAANC010000002.1"/>
</dbReference>
<dbReference type="SUPFAM" id="SSF48008">
    <property type="entry name" value="GntR ligand-binding domain-like"/>
    <property type="match status" value="1"/>
</dbReference>
<protein>
    <submittedName>
        <fullName evidence="6">GntR family transcriptional regulator</fullName>
    </submittedName>
</protein>
<dbReference type="InterPro" id="IPR036390">
    <property type="entry name" value="WH_DNA-bd_sf"/>
</dbReference>
<feature type="domain" description="HTH gntR-type" evidence="5">
    <location>
        <begin position="13"/>
        <end position="80"/>
    </location>
</feature>
<dbReference type="SMART" id="SM00345">
    <property type="entry name" value="HTH_GNTR"/>
    <property type="match status" value="1"/>
</dbReference>
<dbReference type="SUPFAM" id="SSF46785">
    <property type="entry name" value="Winged helix' DNA-binding domain"/>
    <property type="match status" value="1"/>
</dbReference>
<dbReference type="InterPro" id="IPR008920">
    <property type="entry name" value="TF_FadR/GntR_C"/>
</dbReference>
<keyword evidence="3" id="KW-0804">Transcription</keyword>
<dbReference type="Pfam" id="PF00392">
    <property type="entry name" value="GntR"/>
    <property type="match status" value="1"/>
</dbReference>
<dbReference type="PROSITE" id="PS50949">
    <property type="entry name" value="HTH_GNTR"/>
    <property type="match status" value="1"/>
</dbReference>
<evidence type="ECO:0000313" key="7">
    <source>
        <dbReference type="Proteomes" id="UP001500363"/>
    </source>
</evidence>
<gene>
    <name evidence="6" type="ORF">GCM10009741_36020</name>
</gene>
<accession>A0ABP4LUC4</accession>
<keyword evidence="1" id="KW-0805">Transcription regulation</keyword>
<dbReference type="Gene3D" id="1.20.120.530">
    <property type="entry name" value="GntR ligand-binding domain-like"/>
    <property type="match status" value="1"/>
</dbReference>
<evidence type="ECO:0000256" key="2">
    <source>
        <dbReference type="ARBA" id="ARBA00023125"/>
    </source>
</evidence>
<organism evidence="6 7">
    <name type="scientific">Kribbella lupini</name>
    <dbReference type="NCBI Taxonomy" id="291602"/>
    <lineage>
        <taxon>Bacteria</taxon>
        <taxon>Bacillati</taxon>
        <taxon>Actinomycetota</taxon>
        <taxon>Actinomycetes</taxon>
        <taxon>Propionibacteriales</taxon>
        <taxon>Kribbellaceae</taxon>
        <taxon>Kribbella</taxon>
    </lineage>
</organism>
<evidence type="ECO:0000256" key="3">
    <source>
        <dbReference type="ARBA" id="ARBA00023163"/>
    </source>
</evidence>
<dbReference type="InterPro" id="IPR036388">
    <property type="entry name" value="WH-like_DNA-bd_sf"/>
</dbReference>
<dbReference type="InterPro" id="IPR000524">
    <property type="entry name" value="Tscrpt_reg_HTH_GntR"/>
</dbReference>
<proteinExistence type="predicted"/>
<dbReference type="PANTHER" id="PTHR43537:SF5">
    <property type="entry name" value="UXU OPERON TRANSCRIPTIONAL REGULATOR"/>
    <property type="match status" value="1"/>
</dbReference>
<dbReference type="PANTHER" id="PTHR43537">
    <property type="entry name" value="TRANSCRIPTIONAL REGULATOR, GNTR FAMILY"/>
    <property type="match status" value="1"/>
</dbReference>
<evidence type="ECO:0000313" key="6">
    <source>
        <dbReference type="EMBL" id="GAA1530813.1"/>
    </source>
</evidence>
<dbReference type="Proteomes" id="UP001500363">
    <property type="component" value="Unassembled WGS sequence"/>
</dbReference>
<dbReference type="InterPro" id="IPR011711">
    <property type="entry name" value="GntR_C"/>
</dbReference>
<keyword evidence="2" id="KW-0238">DNA-binding</keyword>
<reference evidence="7" key="1">
    <citation type="journal article" date="2019" name="Int. J. Syst. Evol. Microbiol.">
        <title>The Global Catalogue of Microorganisms (GCM) 10K type strain sequencing project: providing services to taxonomists for standard genome sequencing and annotation.</title>
        <authorList>
            <consortium name="The Broad Institute Genomics Platform"/>
            <consortium name="The Broad Institute Genome Sequencing Center for Infectious Disease"/>
            <person name="Wu L."/>
            <person name="Ma J."/>
        </authorList>
    </citation>
    <scope>NUCLEOTIDE SEQUENCE [LARGE SCALE GENOMIC DNA]</scope>
    <source>
        <strain evidence="7">JCM 14303</strain>
    </source>
</reference>
<comment type="caution">
    <text evidence="6">The sequence shown here is derived from an EMBL/GenBank/DDBJ whole genome shotgun (WGS) entry which is preliminary data.</text>
</comment>
<sequence>MPIPVGTPAVDRTLLRDDVYRRLRDAIVDGTFRPGEQLKDGDLAEWLGVSRTPVREALLRLGASGLVVALPGRSTTVSAIDIQVVRDAKDVVAAMHELAVRQVTSRLTKDHVTQMREANRRFAAAVASGDVTAALTADEELHKIPVVALGNQALEAVLERFDPLIRRAERLRFGVDGPTSVTRHNQLIDLIESGDADAAAALAFDTWHSLPADEQPDRRHPPAPAASTQ</sequence>